<protein>
    <submittedName>
        <fullName evidence="2">Uncharacterized protein</fullName>
    </submittedName>
</protein>
<feature type="region of interest" description="Disordered" evidence="1">
    <location>
        <begin position="68"/>
        <end position="90"/>
    </location>
</feature>
<keyword evidence="3" id="KW-1185">Reference proteome</keyword>
<name>L7TKE1_9CAUD</name>
<proteinExistence type="predicted"/>
<evidence type="ECO:0000256" key="1">
    <source>
        <dbReference type="SAM" id="MobiDB-lite"/>
    </source>
</evidence>
<evidence type="ECO:0000313" key="3">
    <source>
        <dbReference type="Proteomes" id="UP000011149"/>
    </source>
</evidence>
<organism evidence="2 3">
    <name type="scientific">Rhizobium phage RHEph01</name>
    <dbReference type="NCBI Taxonomy" id="1220601"/>
    <lineage>
        <taxon>Viruses</taxon>
        <taxon>Duplodnaviria</taxon>
        <taxon>Heunggongvirae</taxon>
        <taxon>Uroviricota</taxon>
        <taxon>Caudoviricetes</taxon>
        <taxon>Autographivirales</taxon>
        <taxon>Paadamvirus</taxon>
        <taxon>Paadamvirus RHEph01</taxon>
    </lineage>
</organism>
<dbReference type="Proteomes" id="UP000011149">
    <property type="component" value="Segment"/>
</dbReference>
<dbReference type="EMBL" id="JX483873">
    <property type="protein sequence ID" value="AGC35565.1"/>
    <property type="molecule type" value="Genomic_DNA"/>
</dbReference>
<evidence type="ECO:0000313" key="2">
    <source>
        <dbReference type="EMBL" id="AGC35565.1"/>
    </source>
</evidence>
<feature type="compositionally biased region" description="Basic and acidic residues" evidence="1">
    <location>
        <begin position="79"/>
        <end position="90"/>
    </location>
</feature>
<sequence length="90" mass="10109">MHTPRKGIRDNSKIHYHPRRNERKDISRVASPSARNVHIKDNTDRSSGVHINDFNSLRLVCHVVVSEGQPEGASSAQIEGHRGELPEPLI</sequence>
<feature type="region of interest" description="Disordered" evidence="1">
    <location>
        <begin position="1"/>
        <end position="46"/>
    </location>
</feature>
<accession>L7TKE1</accession>
<gene>
    <name evidence="2" type="ORF">RHEph01_gp055</name>
</gene>
<reference evidence="2 3" key="1">
    <citation type="journal article" date="2013" name="Appl. Environ. Microbiol.">
        <title>Narrow Host-Range Bacteriophages that Infect Rhizobium etli associate with Distinct Genomic Types.</title>
        <authorList>
            <person name="Santamaria R.I."/>
            <person name="Bustos P."/>
            <person name="Sepulveda-Robles O."/>
            <person name="Lozano L."/>
            <person name="Rodriguez C."/>
            <person name="Fernandez J.L."/>
            <person name="Juarez S."/>
            <person name="Kameyama L."/>
            <person name="Guarneros G."/>
            <person name="Davila G."/>
            <person name="Gonzalez V."/>
        </authorList>
    </citation>
    <scope>NUCLEOTIDE SEQUENCE [LARGE SCALE GENOMIC DNA]</scope>
</reference>